<dbReference type="FunFam" id="3.30.565.10:FF:000023">
    <property type="entry name" value="PAS domain-containing sensor histidine kinase"/>
    <property type="match status" value="1"/>
</dbReference>
<evidence type="ECO:0000313" key="19">
    <source>
        <dbReference type="EMBL" id="QIP12847.1"/>
    </source>
</evidence>
<dbReference type="GO" id="GO:0005524">
    <property type="term" value="F:ATP binding"/>
    <property type="evidence" value="ECO:0007669"/>
    <property type="project" value="UniProtKB-KW"/>
</dbReference>
<organism evidence="19 20">
    <name type="scientific">Spirosoma aureum</name>
    <dbReference type="NCBI Taxonomy" id="2692134"/>
    <lineage>
        <taxon>Bacteria</taxon>
        <taxon>Pseudomonadati</taxon>
        <taxon>Bacteroidota</taxon>
        <taxon>Cytophagia</taxon>
        <taxon>Cytophagales</taxon>
        <taxon>Cytophagaceae</taxon>
        <taxon>Spirosoma</taxon>
    </lineage>
</organism>
<evidence type="ECO:0000256" key="2">
    <source>
        <dbReference type="ARBA" id="ARBA00004141"/>
    </source>
</evidence>
<dbReference type="PROSITE" id="PS50109">
    <property type="entry name" value="HIS_KIN"/>
    <property type="match status" value="1"/>
</dbReference>
<dbReference type="PANTHER" id="PTHR42878:SF7">
    <property type="entry name" value="SENSOR HISTIDINE KINASE GLRK"/>
    <property type="match status" value="1"/>
</dbReference>
<dbReference type="KEGG" id="spib:G8759_09525"/>
<proteinExistence type="predicted"/>
<dbReference type="Gene3D" id="1.10.287.130">
    <property type="match status" value="1"/>
</dbReference>
<keyword evidence="14 15" id="KW-0472">Membrane</keyword>
<evidence type="ECO:0000256" key="13">
    <source>
        <dbReference type="ARBA" id="ARBA00023012"/>
    </source>
</evidence>
<evidence type="ECO:0000313" key="20">
    <source>
        <dbReference type="Proteomes" id="UP000501802"/>
    </source>
</evidence>
<dbReference type="CDD" id="cd00082">
    <property type="entry name" value="HisKA"/>
    <property type="match status" value="1"/>
</dbReference>
<dbReference type="SMART" id="SM00091">
    <property type="entry name" value="PAS"/>
    <property type="match status" value="1"/>
</dbReference>
<dbReference type="SMART" id="SM00388">
    <property type="entry name" value="HisKA"/>
    <property type="match status" value="1"/>
</dbReference>
<name>A0A6G9AK61_9BACT</name>
<dbReference type="Gene3D" id="3.30.450.20">
    <property type="entry name" value="PAS domain"/>
    <property type="match status" value="1"/>
</dbReference>
<dbReference type="AlphaFoldDB" id="A0A6G9AK61"/>
<reference evidence="19 20" key="1">
    <citation type="submission" date="2020-03" db="EMBL/GenBank/DDBJ databases">
        <authorList>
            <person name="Kim M.K."/>
        </authorList>
    </citation>
    <scope>NUCLEOTIDE SEQUENCE [LARGE SCALE GENOMIC DNA]</scope>
    <source>
        <strain evidence="19 20">BT328</strain>
    </source>
</reference>
<evidence type="ECO:0000259" key="18">
    <source>
        <dbReference type="PROSITE" id="PS50885"/>
    </source>
</evidence>
<feature type="transmembrane region" description="Helical" evidence="15">
    <location>
        <begin position="142"/>
        <end position="164"/>
    </location>
</feature>
<dbReference type="SUPFAM" id="SSF158472">
    <property type="entry name" value="HAMP domain-like"/>
    <property type="match status" value="1"/>
</dbReference>
<feature type="domain" description="PAS" evidence="17">
    <location>
        <begin position="227"/>
        <end position="272"/>
    </location>
</feature>
<keyword evidence="10" id="KW-0418">Kinase</keyword>
<dbReference type="InterPro" id="IPR004358">
    <property type="entry name" value="Sig_transdc_His_kin-like_C"/>
</dbReference>
<evidence type="ECO:0000256" key="1">
    <source>
        <dbReference type="ARBA" id="ARBA00000085"/>
    </source>
</evidence>
<dbReference type="InterPro" id="IPR003594">
    <property type="entry name" value="HATPase_dom"/>
</dbReference>
<dbReference type="Pfam" id="PF02518">
    <property type="entry name" value="HATPase_c"/>
    <property type="match status" value="1"/>
</dbReference>
<evidence type="ECO:0000256" key="12">
    <source>
        <dbReference type="ARBA" id="ARBA00022989"/>
    </source>
</evidence>
<dbReference type="GO" id="GO:0030295">
    <property type="term" value="F:protein kinase activator activity"/>
    <property type="evidence" value="ECO:0007669"/>
    <property type="project" value="TreeGrafter"/>
</dbReference>
<dbReference type="SUPFAM" id="SSF47384">
    <property type="entry name" value="Homodimeric domain of signal transducing histidine kinase"/>
    <property type="match status" value="1"/>
</dbReference>
<dbReference type="InterPro" id="IPR050351">
    <property type="entry name" value="BphY/WalK/GraS-like"/>
</dbReference>
<dbReference type="Pfam" id="PF00512">
    <property type="entry name" value="HisKA"/>
    <property type="match status" value="1"/>
</dbReference>
<dbReference type="InterPro" id="IPR003661">
    <property type="entry name" value="HisK_dim/P_dom"/>
</dbReference>
<evidence type="ECO:0000256" key="6">
    <source>
        <dbReference type="ARBA" id="ARBA00022553"/>
    </source>
</evidence>
<dbReference type="Proteomes" id="UP000501802">
    <property type="component" value="Chromosome"/>
</dbReference>
<dbReference type="GO" id="GO:0000155">
    <property type="term" value="F:phosphorelay sensor kinase activity"/>
    <property type="evidence" value="ECO:0007669"/>
    <property type="project" value="InterPro"/>
</dbReference>
<evidence type="ECO:0000256" key="14">
    <source>
        <dbReference type="ARBA" id="ARBA00023136"/>
    </source>
</evidence>
<keyword evidence="5" id="KW-1003">Cell membrane</keyword>
<keyword evidence="11" id="KW-0067">ATP-binding</keyword>
<dbReference type="PANTHER" id="PTHR42878">
    <property type="entry name" value="TWO-COMPONENT HISTIDINE KINASE"/>
    <property type="match status" value="1"/>
</dbReference>
<evidence type="ECO:0000256" key="11">
    <source>
        <dbReference type="ARBA" id="ARBA00022840"/>
    </source>
</evidence>
<dbReference type="InterPro" id="IPR036890">
    <property type="entry name" value="HATPase_C_sf"/>
</dbReference>
<keyword evidence="20" id="KW-1185">Reference proteome</keyword>
<evidence type="ECO:0000256" key="9">
    <source>
        <dbReference type="ARBA" id="ARBA00022741"/>
    </source>
</evidence>
<dbReference type="GO" id="GO:0000156">
    <property type="term" value="F:phosphorelay response regulator activity"/>
    <property type="evidence" value="ECO:0007669"/>
    <property type="project" value="TreeGrafter"/>
</dbReference>
<keyword evidence="8 15" id="KW-0812">Transmembrane</keyword>
<dbReference type="GO" id="GO:0006355">
    <property type="term" value="P:regulation of DNA-templated transcription"/>
    <property type="evidence" value="ECO:0007669"/>
    <property type="project" value="InterPro"/>
</dbReference>
<keyword evidence="12 15" id="KW-1133">Transmembrane helix</keyword>
<dbReference type="InterPro" id="IPR005467">
    <property type="entry name" value="His_kinase_dom"/>
</dbReference>
<evidence type="ECO:0000256" key="3">
    <source>
        <dbReference type="ARBA" id="ARBA00004236"/>
    </source>
</evidence>
<comment type="catalytic activity">
    <reaction evidence="1">
        <text>ATP + protein L-histidine = ADP + protein N-phospho-L-histidine.</text>
        <dbReference type="EC" id="2.7.13.3"/>
    </reaction>
</comment>
<evidence type="ECO:0000256" key="8">
    <source>
        <dbReference type="ARBA" id="ARBA00022692"/>
    </source>
</evidence>
<keyword evidence="13" id="KW-0902">Two-component regulatory system</keyword>
<dbReference type="CDD" id="cd00130">
    <property type="entry name" value="PAS"/>
    <property type="match status" value="1"/>
</dbReference>
<comment type="subcellular location">
    <subcellularLocation>
        <location evidence="3">Cell membrane</location>
    </subcellularLocation>
    <subcellularLocation>
        <location evidence="2">Membrane</location>
        <topology evidence="2">Multi-pass membrane protein</topology>
    </subcellularLocation>
</comment>
<dbReference type="InterPro" id="IPR013767">
    <property type="entry name" value="PAS_fold"/>
</dbReference>
<dbReference type="PROSITE" id="PS50885">
    <property type="entry name" value="HAMP"/>
    <property type="match status" value="1"/>
</dbReference>
<dbReference type="PRINTS" id="PR00344">
    <property type="entry name" value="BCTRLSENSOR"/>
</dbReference>
<dbReference type="CDD" id="cd06225">
    <property type="entry name" value="HAMP"/>
    <property type="match status" value="1"/>
</dbReference>
<dbReference type="SUPFAM" id="SSF55785">
    <property type="entry name" value="PYP-like sensor domain (PAS domain)"/>
    <property type="match status" value="1"/>
</dbReference>
<evidence type="ECO:0000256" key="10">
    <source>
        <dbReference type="ARBA" id="ARBA00022777"/>
    </source>
</evidence>
<feature type="domain" description="Histidine kinase" evidence="16">
    <location>
        <begin position="380"/>
        <end position="597"/>
    </location>
</feature>
<evidence type="ECO:0000256" key="7">
    <source>
        <dbReference type="ARBA" id="ARBA00022679"/>
    </source>
</evidence>
<sequence>MTIKSKISLGLAFMFAIILGLGGLGVYYLNELANDSQAILKDNYISLQYVSDMQKALLERTSDPDAFQQFDENLRRQEANVTEEGEQEITTALRRDFNRLKLIPTDTAATKRLQTNLLQLDDINRQAMFRKNGTAKKTATDALLLLAVVGTFCFLIVLSFVVNFPSYIARPVRELTRGIREITSRNFEERLHFRSSDEFGELARSFNSMAQKLDEYEHSNLAKLLFEKKRIDTLIQLMGDGIIGLDENKKVLFANPVACRLLGMDEAKLIGRYAPDIASVNDLMRTLIQDLMTEHWPETTPRPEKNGLLKIYDPTPTSQSLSGNGSDGKGKESYFNKQIHAVTVAPTGEGEPRPAGWVIMLENITSFKELDQAKTNFIATVSHELKTPISSIKLSLKLLDDSRIGQLNEEQKQLVGHVRDDAERLLSITGELVNMAQVESGQIQLKIETVAPADIVRYATNALQVSANQKHIRFDVNAPLDLPTIKADPDKASWVLVNFLSNAVRHSPEDNRIDVSVYPVGNQVEFLVRDYGAGIRAEHRDRIFERYFRAPGNNGQSSGTGLGLAIAKEFIESMGGEIGLKSDLQDGAAFYFRLPGS</sequence>
<dbReference type="InterPro" id="IPR036097">
    <property type="entry name" value="HisK_dim/P_sf"/>
</dbReference>
<protein>
    <recommendedName>
        <fullName evidence="4">histidine kinase</fullName>
        <ecNumber evidence="4">2.7.13.3</ecNumber>
    </recommendedName>
</protein>
<evidence type="ECO:0000256" key="15">
    <source>
        <dbReference type="SAM" id="Phobius"/>
    </source>
</evidence>
<evidence type="ECO:0000259" key="16">
    <source>
        <dbReference type="PROSITE" id="PS50109"/>
    </source>
</evidence>
<dbReference type="Gene3D" id="3.30.565.10">
    <property type="entry name" value="Histidine kinase-like ATPase, C-terminal domain"/>
    <property type="match status" value="1"/>
</dbReference>
<evidence type="ECO:0000259" key="17">
    <source>
        <dbReference type="PROSITE" id="PS50112"/>
    </source>
</evidence>
<feature type="transmembrane region" description="Helical" evidence="15">
    <location>
        <begin position="7"/>
        <end position="29"/>
    </location>
</feature>
<keyword evidence="9" id="KW-0547">Nucleotide-binding</keyword>
<dbReference type="SUPFAM" id="SSF55874">
    <property type="entry name" value="ATPase domain of HSP90 chaperone/DNA topoisomerase II/histidine kinase"/>
    <property type="match status" value="1"/>
</dbReference>
<dbReference type="SMART" id="SM00304">
    <property type="entry name" value="HAMP"/>
    <property type="match status" value="1"/>
</dbReference>
<dbReference type="EC" id="2.7.13.3" evidence="4"/>
<dbReference type="InterPro" id="IPR003660">
    <property type="entry name" value="HAMP_dom"/>
</dbReference>
<dbReference type="EMBL" id="CP050063">
    <property type="protein sequence ID" value="QIP12847.1"/>
    <property type="molecule type" value="Genomic_DNA"/>
</dbReference>
<dbReference type="Pfam" id="PF12729">
    <property type="entry name" value="4HB_MCP_1"/>
    <property type="match status" value="1"/>
</dbReference>
<keyword evidence="6" id="KW-0597">Phosphoprotein</keyword>
<dbReference type="GO" id="GO:0007234">
    <property type="term" value="P:osmosensory signaling via phosphorelay pathway"/>
    <property type="evidence" value="ECO:0007669"/>
    <property type="project" value="TreeGrafter"/>
</dbReference>
<accession>A0A6G9AK61</accession>
<evidence type="ECO:0000256" key="4">
    <source>
        <dbReference type="ARBA" id="ARBA00012438"/>
    </source>
</evidence>
<feature type="domain" description="HAMP" evidence="18">
    <location>
        <begin position="166"/>
        <end position="218"/>
    </location>
</feature>
<dbReference type="Pfam" id="PF00989">
    <property type="entry name" value="PAS"/>
    <property type="match status" value="1"/>
</dbReference>
<evidence type="ECO:0000256" key="5">
    <source>
        <dbReference type="ARBA" id="ARBA00022475"/>
    </source>
</evidence>
<dbReference type="SMART" id="SM00387">
    <property type="entry name" value="HATPase_c"/>
    <property type="match status" value="1"/>
</dbReference>
<dbReference type="NCBIfam" id="TIGR00229">
    <property type="entry name" value="sensory_box"/>
    <property type="match status" value="1"/>
</dbReference>
<dbReference type="InterPro" id="IPR035965">
    <property type="entry name" value="PAS-like_dom_sf"/>
</dbReference>
<dbReference type="GO" id="GO:0005886">
    <property type="term" value="C:plasma membrane"/>
    <property type="evidence" value="ECO:0007669"/>
    <property type="project" value="UniProtKB-SubCell"/>
</dbReference>
<dbReference type="Gene3D" id="6.10.340.10">
    <property type="match status" value="1"/>
</dbReference>
<keyword evidence="7" id="KW-0808">Transferase</keyword>
<dbReference type="InterPro" id="IPR000014">
    <property type="entry name" value="PAS"/>
</dbReference>
<dbReference type="RefSeq" id="WP_167207352.1">
    <property type="nucleotide sequence ID" value="NZ_CP050063.1"/>
</dbReference>
<gene>
    <name evidence="19" type="ORF">G8759_09525</name>
</gene>
<dbReference type="InterPro" id="IPR024478">
    <property type="entry name" value="HlyB_4HB_MCP"/>
</dbReference>
<dbReference type="PROSITE" id="PS50112">
    <property type="entry name" value="PAS"/>
    <property type="match status" value="1"/>
</dbReference>
<dbReference type="Pfam" id="PF00672">
    <property type="entry name" value="HAMP"/>
    <property type="match status" value="1"/>
</dbReference>